<reference evidence="2" key="1">
    <citation type="submission" date="2017-02" db="UniProtKB">
        <authorList>
            <consortium name="WormBaseParasite"/>
        </authorList>
    </citation>
    <scope>IDENTIFICATION</scope>
</reference>
<evidence type="ECO:0000313" key="2">
    <source>
        <dbReference type="WBParaSite" id="SMUV_0000649001-mRNA-1"/>
    </source>
</evidence>
<dbReference type="AlphaFoldDB" id="A0A0N5APB8"/>
<keyword evidence="1" id="KW-1185">Reference proteome</keyword>
<dbReference type="GO" id="GO:0000139">
    <property type="term" value="C:Golgi membrane"/>
    <property type="evidence" value="ECO:0007669"/>
    <property type="project" value="TreeGrafter"/>
</dbReference>
<dbReference type="GO" id="GO:0000062">
    <property type="term" value="F:fatty-acyl-CoA binding"/>
    <property type="evidence" value="ECO:0007669"/>
    <property type="project" value="InterPro"/>
</dbReference>
<dbReference type="PANTHER" id="PTHR22973:SF12">
    <property type="entry name" value="LD35087P"/>
    <property type="match status" value="1"/>
</dbReference>
<accession>A0A0N5APB8</accession>
<proteinExistence type="predicted"/>
<dbReference type="STRING" id="451379.A0A0N5APB8"/>
<dbReference type="InterPro" id="IPR035984">
    <property type="entry name" value="Acyl-CoA-binding_sf"/>
</dbReference>
<sequence length="107" mass="12362">MATIINPQMTFGTDHNLESENNALASKKNDVTVDEVNLLEKKFNLPLEQLYNLSLRYYRDKERNGELIIPYNKRLLFMAYAKQVKVGPYSQSSDEAGWFDLVGNDRT</sequence>
<organism evidence="1 2">
    <name type="scientific">Syphacia muris</name>
    <dbReference type="NCBI Taxonomy" id="451379"/>
    <lineage>
        <taxon>Eukaryota</taxon>
        <taxon>Metazoa</taxon>
        <taxon>Ecdysozoa</taxon>
        <taxon>Nematoda</taxon>
        <taxon>Chromadorea</taxon>
        <taxon>Rhabditida</taxon>
        <taxon>Spirurina</taxon>
        <taxon>Oxyuridomorpha</taxon>
        <taxon>Oxyuroidea</taxon>
        <taxon>Oxyuridae</taxon>
        <taxon>Syphacia</taxon>
    </lineage>
</organism>
<dbReference type="SUPFAM" id="SSF47027">
    <property type="entry name" value="Acyl-CoA binding protein"/>
    <property type="match status" value="1"/>
</dbReference>
<protein>
    <submittedName>
        <fullName evidence="2">ACB domain-containing protein</fullName>
    </submittedName>
</protein>
<dbReference type="WBParaSite" id="SMUV_0000649001-mRNA-1">
    <property type="protein sequence ID" value="SMUV_0000649001-mRNA-1"/>
    <property type="gene ID" value="SMUV_0000649001"/>
</dbReference>
<dbReference type="InterPro" id="IPR052269">
    <property type="entry name" value="Golgi-PI4KB_interaction"/>
</dbReference>
<dbReference type="Proteomes" id="UP000046393">
    <property type="component" value="Unplaced"/>
</dbReference>
<evidence type="ECO:0000313" key="1">
    <source>
        <dbReference type="Proteomes" id="UP000046393"/>
    </source>
</evidence>
<name>A0A0N5APB8_9BILA</name>
<dbReference type="PANTHER" id="PTHR22973">
    <property type="entry name" value="LD35087P"/>
    <property type="match status" value="1"/>
</dbReference>